<proteinExistence type="predicted"/>
<feature type="compositionally biased region" description="Low complexity" evidence="1">
    <location>
        <begin position="240"/>
        <end position="259"/>
    </location>
</feature>
<protein>
    <recommendedName>
        <fullName evidence="2">Ribonuclease H1 N-terminal domain-containing protein</fullName>
    </recommendedName>
</protein>
<feature type="compositionally biased region" description="Low complexity" evidence="1">
    <location>
        <begin position="303"/>
        <end position="325"/>
    </location>
</feature>
<dbReference type="EMBL" id="KV429042">
    <property type="protein sequence ID" value="KZT72225.1"/>
    <property type="molecule type" value="Genomic_DNA"/>
</dbReference>
<gene>
    <name evidence="3" type="ORF">DAEQUDRAFT_63234</name>
</gene>
<feature type="region of interest" description="Disordered" evidence="1">
    <location>
        <begin position="466"/>
        <end position="506"/>
    </location>
</feature>
<accession>A0A165SMQ0</accession>
<organism evidence="3 4">
    <name type="scientific">Daedalea quercina L-15889</name>
    <dbReference type="NCBI Taxonomy" id="1314783"/>
    <lineage>
        <taxon>Eukaryota</taxon>
        <taxon>Fungi</taxon>
        <taxon>Dikarya</taxon>
        <taxon>Basidiomycota</taxon>
        <taxon>Agaricomycotina</taxon>
        <taxon>Agaricomycetes</taxon>
        <taxon>Polyporales</taxon>
        <taxon>Fomitopsis</taxon>
    </lineage>
</organism>
<dbReference type="AlphaFoldDB" id="A0A165SMQ0"/>
<feature type="compositionally biased region" description="Low complexity" evidence="1">
    <location>
        <begin position="220"/>
        <end position="232"/>
    </location>
</feature>
<reference evidence="3 4" key="1">
    <citation type="journal article" date="2016" name="Mol. Biol. Evol.">
        <title>Comparative Genomics of Early-Diverging Mushroom-Forming Fungi Provides Insights into the Origins of Lignocellulose Decay Capabilities.</title>
        <authorList>
            <person name="Nagy L.G."/>
            <person name="Riley R."/>
            <person name="Tritt A."/>
            <person name="Adam C."/>
            <person name="Daum C."/>
            <person name="Floudas D."/>
            <person name="Sun H."/>
            <person name="Yadav J.S."/>
            <person name="Pangilinan J."/>
            <person name="Larsson K.H."/>
            <person name="Matsuura K."/>
            <person name="Barry K."/>
            <person name="Labutti K."/>
            <person name="Kuo R."/>
            <person name="Ohm R.A."/>
            <person name="Bhattacharya S.S."/>
            <person name="Shirouzu T."/>
            <person name="Yoshinaga Y."/>
            <person name="Martin F.M."/>
            <person name="Grigoriev I.V."/>
            <person name="Hibbett D.S."/>
        </authorList>
    </citation>
    <scope>NUCLEOTIDE SEQUENCE [LARGE SCALE GENOMIC DNA]</scope>
    <source>
        <strain evidence="3 4">L-15889</strain>
    </source>
</reference>
<dbReference type="Proteomes" id="UP000076727">
    <property type="component" value="Unassembled WGS sequence"/>
</dbReference>
<dbReference type="SUPFAM" id="SSF55658">
    <property type="entry name" value="L9 N-domain-like"/>
    <property type="match status" value="1"/>
</dbReference>
<feature type="region of interest" description="Disordered" evidence="1">
    <location>
        <begin position="104"/>
        <end position="330"/>
    </location>
</feature>
<feature type="domain" description="Ribonuclease H1 N-terminal" evidence="2">
    <location>
        <begin position="47"/>
        <end position="87"/>
    </location>
</feature>
<dbReference type="STRING" id="1314783.A0A165SMQ0"/>
<feature type="region of interest" description="Disordered" evidence="1">
    <location>
        <begin position="346"/>
        <end position="392"/>
    </location>
</feature>
<dbReference type="InterPro" id="IPR037056">
    <property type="entry name" value="RNase_H1_N_sf"/>
</dbReference>
<feature type="compositionally biased region" description="Low complexity" evidence="1">
    <location>
        <begin position="119"/>
        <end position="135"/>
    </location>
</feature>
<feature type="region of interest" description="Disordered" evidence="1">
    <location>
        <begin position="1"/>
        <end position="27"/>
    </location>
</feature>
<evidence type="ECO:0000313" key="4">
    <source>
        <dbReference type="Proteomes" id="UP000076727"/>
    </source>
</evidence>
<evidence type="ECO:0000259" key="2">
    <source>
        <dbReference type="Pfam" id="PF01693"/>
    </source>
</evidence>
<name>A0A165SMQ0_9APHY</name>
<feature type="compositionally biased region" description="Pro residues" evidence="1">
    <location>
        <begin position="147"/>
        <end position="157"/>
    </location>
</feature>
<sequence length="506" mass="52324">MLTQIPERQRSAAPSLRSRVTSSPDGVSGAKRYLHILRAEMAKWAAYLVTVGTEPGVYDEWPECAARVIKVEGSIYKGYRTKGEALDAYRAALAEGRVKVVRSDATAPPRGVPAGAQVPPSRNPSSPSSPSTPSAHTRRPAARASPRQPPSTRPPSRQPSAHAAPIIRTPPNAAPLSSVQSPGPAPVSRSSSSPNVLCYEHVPSPRRRVQSTAQSPAGHTARSPAAAPRSLPTSPPARTPPSRSARTPASLRPQVAAVAPPSPMPSGVPAGDDTDTASSTNSSPRTGVTYIEPDLSSLDIGGSPRASPQASTRASPRASPHSASRSEMRSPLSVISRMRAGIQFAEAQAQAGPPQPERVVIPRSGRPSSSILSSPARTVSSGTRGAISRSRSEGVADMRYLLLGSQTSLHSPSPSSSSPAPSVPATQRSARAAGAVMSARASPASAALSPLALGLSQPLHTPGIVYPASADPRSPIRRSTAVPSRSPVFHRPSPPSVSLTSVLFGG</sequence>
<evidence type="ECO:0000313" key="3">
    <source>
        <dbReference type="EMBL" id="KZT72225.1"/>
    </source>
</evidence>
<dbReference type="Pfam" id="PF01693">
    <property type="entry name" value="Cauli_VI"/>
    <property type="match status" value="1"/>
</dbReference>
<dbReference type="InterPro" id="IPR009027">
    <property type="entry name" value="Ribosomal_bL9/RNase_H1_N"/>
</dbReference>
<feature type="compositionally biased region" description="Low complexity" evidence="1">
    <location>
        <begin position="267"/>
        <end position="283"/>
    </location>
</feature>
<dbReference type="InterPro" id="IPR011320">
    <property type="entry name" value="RNase_H1_N"/>
</dbReference>
<keyword evidence="4" id="KW-1185">Reference proteome</keyword>
<dbReference type="OrthoDB" id="3254429at2759"/>
<feature type="compositionally biased region" description="Low complexity" evidence="1">
    <location>
        <begin position="362"/>
        <end position="377"/>
    </location>
</feature>
<feature type="compositionally biased region" description="Low complexity" evidence="1">
    <location>
        <begin position="496"/>
        <end position="506"/>
    </location>
</feature>
<feature type="region of interest" description="Disordered" evidence="1">
    <location>
        <begin position="406"/>
        <end position="436"/>
    </location>
</feature>
<dbReference type="Gene3D" id="3.40.970.10">
    <property type="entry name" value="Ribonuclease H1, N-terminal domain"/>
    <property type="match status" value="1"/>
</dbReference>
<evidence type="ECO:0000256" key="1">
    <source>
        <dbReference type="SAM" id="MobiDB-lite"/>
    </source>
</evidence>